<keyword evidence="4" id="KW-1185">Reference proteome</keyword>
<keyword evidence="1 2" id="KW-0456">Lyase</keyword>
<proteinExistence type="inferred from homology"/>
<dbReference type="SMART" id="SM01130">
    <property type="entry name" value="DHDPS"/>
    <property type="match status" value="1"/>
</dbReference>
<evidence type="ECO:0000256" key="2">
    <source>
        <dbReference type="PIRNR" id="PIRNR001365"/>
    </source>
</evidence>
<organism evidence="3 4">
    <name type="scientific">Sporomusa acidovorans (strain ATCC 49682 / DSM 3132 / Mol)</name>
    <dbReference type="NCBI Taxonomy" id="1123286"/>
    <lineage>
        <taxon>Bacteria</taxon>
        <taxon>Bacillati</taxon>
        <taxon>Bacillota</taxon>
        <taxon>Negativicutes</taxon>
        <taxon>Selenomonadales</taxon>
        <taxon>Sporomusaceae</taxon>
        <taxon>Sporomusa</taxon>
    </lineage>
</organism>
<dbReference type="InterPro" id="IPR002220">
    <property type="entry name" value="DapA-like"/>
</dbReference>
<dbReference type="SUPFAM" id="SSF51569">
    <property type="entry name" value="Aldolase"/>
    <property type="match status" value="1"/>
</dbReference>
<dbReference type="CDD" id="cd00408">
    <property type="entry name" value="DHDPS-like"/>
    <property type="match status" value="1"/>
</dbReference>
<dbReference type="Proteomes" id="UP000216052">
    <property type="component" value="Chromosome"/>
</dbReference>
<dbReference type="PANTHER" id="PTHR12128">
    <property type="entry name" value="DIHYDRODIPICOLINATE SYNTHASE"/>
    <property type="match status" value="1"/>
</dbReference>
<name>A0ABZ3IXV9_SPOA4</name>
<dbReference type="Gene3D" id="3.20.20.70">
    <property type="entry name" value="Aldolase class I"/>
    <property type="match status" value="1"/>
</dbReference>
<dbReference type="RefSeq" id="WP_093794277.1">
    <property type="nucleotide sequence ID" value="NZ_CP155571.1"/>
</dbReference>
<dbReference type="PRINTS" id="PR00146">
    <property type="entry name" value="DHPICSNTHASE"/>
</dbReference>
<dbReference type="Pfam" id="PF00701">
    <property type="entry name" value="DHDPS"/>
    <property type="match status" value="1"/>
</dbReference>
<dbReference type="EC" id="4.1.2.28" evidence="3"/>
<dbReference type="InterPro" id="IPR013785">
    <property type="entry name" value="Aldolase_TIM"/>
</dbReference>
<evidence type="ECO:0000256" key="1">
    <source>
        <dbReference type="ARBA" id="ARBA00023239"/>
    </source>
</evidence>
<dbReference type="GO" id="GO:0047440">
    <property type="term" value="F:2-dehydro-3-deoxy-D-pentonate aldolase activity"/>
    <property type="evidence" value="ECO:0007669"/>
    <property type="project" value="UniProtKB-EC"/>
</dbReference>
<dbReference type="PIRSF" id="PIRSF001365">
    <property type="entry name" value="DHDPS"/>
    <property type="match status" value="1"/>
</dbReference>
<sequence length="300" mass="33715">MDCKYICPILTSVKEDGTVNYEEMHALYDQILGAGIDGVLVGGSAGEFYAFTYQEMQAMIIDAVKHINHKGFVLAGTGRMAKAETISLSNAAIDAGADAVIIVGPYYSACNQGDVFTYYDDVMSQIHGNIFIYNYADRTGYDISSDTILRLLAKHKNLVGVKDTHPVLRHTQKYIQEIKSKYPDFQVFTGYDNNCIPAVISGGDGCIGALSNVYPELCHNVAAALRQEDLQQIKAVQREIDKRMQFYEVYTPFNPVMKWAMKELHKPMQENCKEPLTPLTNEVKQSLHEFADDLWRKDEK</sequence>
<dbReference type="EMBL" id="CP155571">
    <property type="protein sequence ID" value="XFO70526.1"/>
    <property type="molecule type" value="Genomic_DNA"/>
</dbReference>
<evidence type="ECO:0000313" key="4">
    <source>
        <dbReference type="Proteomes" id="UP000216052"/>
    </source>
</evidence>
<protein>
    <submittedName>
        <fullName evidence="3">2-dehydro-3-deoxy-D-pentonate aldolase YjhH</fullName>
        <ecNumber evidence="3">4.1.2.28</ecNumber>
    </submittedName>
</protein>
<dbReference type="PANTHER" id="PTHR12128:SF28">
    <property type="entry name" value="2-DEHYDRO-3-DEOXY-D-GLUCONATE ALDOLASE YAGE-RELATED"/>
    <property type="match status" value="1"/>
</dbReference>
<reference evidence="3" key="1">
    <citation type="submission" date="2024-05" db="EMBL/GenBank/DDBJ databases">
        <title>Isolation and characterization of Sporomusa carbonis sp. nov., a carboxydotrophic hydrogenogen in the genus of Sporomusa isolated from a charcoal burning pile.</title>
        <authorList>
            <person name="Boeer T."/>
            <person name="Rosenbaum F."/>
            <person name="Eysell L."/>
            <person name="Mueller V."/>
            <person name="Daniel R."/>
            <person name="Poehlein A."/>
        </authorList>
    </citation>
    <scope>NUCLEOTIDE SEQUENCE [LARGE SCALE GENOMIC DNA]</scope>
    <source>
        <strain evidence="3">DSM 3132</strain>
    </source>
</reference>
<accession>A0ABZ3IXV9</accession>
<comment type="similarity">
    <text evidence="2">Belongs to the DapA family.</text>
</comment>
<evidence type="ECO:0000313" key="3">
    <source>
        <dbReference type="EMBL" id="XFO70526.1"/>
    </source>
</evidence>
<gene>
    <name evidence="3" type="primary">yjhH_2</name>
    <name evidence="3" type="ORF">SPACI_005250</name>
</gene>